<reference evidence="2 4" key="2">
    <citation type="journal article" date="2014" name="BMC Genomics">
        <title>An improved genome release (version Mt4.0) for the model legume Medicago truncatula.</title>
        <authorList>
            <person name="Tang H."/>
            <person name="Krishnakumar V."/>
            <person name="Bidwell S."/>
            <person name="Rosen B."/>
            <person name="Chan A."/>
            <person name="Zhou S."/>
            <person name="Gentzbittel L."/>
            <person name="Childs K.L."/>
            <person name="Yandell M."/>
            <person name="Gundlach H."/>
            <person name="Mayer K.F."/>
            <person name="Schwartz D.C."/>
            <person name="Town C.D."/>
        </authorList>
    </citation>
    <scope>GENOME REANNOTATION</scope>
    <source>
        <strain evidence="2">A17</strain>
        <strain evidence="3 4">cv. Jemalong A17</strain>
    </source>
</reference>
<evidence type="ECO:0000313" key="2">
    <source>
        <dbReference type="EMBL" id="KEH32744.1"/>
    </source>
</evidence>
<dbReference type="PANTHER" id="PTHR48102">
    <property type="entry name" value="ATP-DEPENDENT CLP PROTEASE ATP-BINDING SUBUNIT CLPX-LIKE, MITOCHONDRIAL-RELATED"/>
    <property type="match status" value="1"/>
</dbReference>
<dbReference type="PANTHER" id="PTHR48102:SF7">
    <property type="entry name" value="ATP-DEPENDENT CLP PROTEASE ATP-BINDING SUBUNIT CLPX-LIKE, MITOCHONDRIAL"/>
    <property type="match status" value="1"/>
</dbReference>
<evidence type="ECO:0000313" key="3">
    <source>
        <dbReference type="EnsemblPlants" id="KEH32744"/>
    </source>
</evidence>
<dbReference type="GO" id="GO:0016887">
    <property type="term" value="F:ATP hydrolysis activity"/>
    <property type="evidence" value="ECO:0007669"/>
    <property type="project" value="InterPro"/>
</dbReference>
<dbReference type="KEGG" id="mtr:25494368"/>
<dbReference type="AlphaFoldDB" id="A0A072USE8"/>
<dbReference type="OrthoDB" id="1721884at2759"/>
<name>A0A072USE8_MEDTR</name>
<dbReference type="Gene3D" id="3.40.50.300">
    <property type="entry name" value="P-loop containing nucleotide triphosphate hydrolases"/>
    <property type="match status" value="1"/>
</dbReference>
<dbReference type="InterPro" id="IPR003959">
    <property type="entry name" value="ATPase_AAA_core"/>
</dbReference>
<evidence type="ECO:0000259" key="1">
    <source>
        <dbReference type="Pfam" id="PF07724"/>
    </source>
</evidence>
<evidence type="ECO:0000313" key="4">
    <source>
        <dbReference type="Proteomes" id="UP000002051"/>
    </source>
</evidence>
<proteinExistence type="predicted"/>
<dbReference type="GO" id="GO:0005524">
    <property type="term" value="F:ATP binding"/>
    <property type="evidence" value="ECO:0007669"/>
    <property type="project" value="InterPro"/>
</dbReference>
<dbReference type="InterPro" id="IPR050052">
    <property type="entry name" value="ATP-dep_Clp_protease_ClpX"/>
</dbReference>
<protein>
    <submittedName>
        <fullName evidence="2">AAA domain, Cdc48 subfamily protein</fullName>
    </submittedName>
</protein>
<dbReference type="EMBL" id="CM001220">
    <property type="protein sequence ID" value="KEH32744.1"/>
    <property type="molecule type" value="Genomic_DNA"/>
</dbReference>
<keyword evidence="4" id="KW-1185">Reference proteome</keyword>
<dbReference type="EnsemblPlants" id="KEH32744">
    <property type="protein sequence ID" value="KEH32744"/>
    <property type="gene ID" value="MTR_4g134610"/>
</dbReference>
<dbReference type="Proteomes" id="UP000002051">
    <property type="component" value="Chromosome 4"/>
</dbReference>
<dbReference type="HOGENOM" id="CLU_1231494_0_0_1"/>
<dbReference type="STRING" id="3880.A0A072USE8"/>
<sequence length="225" mass="24569">MIQNQRQKWEGRRDDYEHMRAVVNCPRCSNNMSLVKLPSISALTSFVLSLRLPDSLTLLLLLNRFVSSSIPLSLLIGPTDSGKTLLPKTLARIVNVPFTMADSTTFTQAGYVGQDVHSILYNLLQEADFDVELAQPGIVYIDEIDKITNKSESISGGRDVSGEGVQHALLKMLESTIPDKTDIDNINGVLVDEEAVGQVNGTGCGAKIICRDDGALECQARTMCL</sequence>
<feature type="domain" description="ATPase AAA-type core" evidence="1">
    <location>
        <begin position="74"/>
        <end position="176"/>
    </location>
</feature>
<dbReference type="InterPro" id="IPR027417">
    <property type="entry name" value="P-loop_NTPase"/>
</dbReference>
<gene>
    <name evidence="3" type="primary">25494368</name>
    <name evidence="2" type="ordered locus">MTR_4g134610</name>
</gene>
<organism evidence="2 4">
    <name type="scientific">Medicago truncatula</name>
    <name type="common">Barrel medic</name>
    <name type="synonym">Medicago tribuloides</name>
    <dbReference type="NCBI Taxonomy" id="3880"/>
    <lineage>
        <taxon>Eukaryota</taxon>
        <taxon>Viridiplantae</taxon>
        <taxon>Streptophyta</taxon>
        <taxon>Embryophyta</taxon>
        <taxon>Tracheophyta</taxon>
        <taxon>Spermatophyta</taxon>
        <taxon>Magnoliopsida</taxon>
        <taxon>eudicotyledons</taxon>
        <taxon>Gunneridae</taxon>
        <taxon>Pentapetalae</taxon>
        <taxon>rosids</taxon>
        <taxon>fabids</taxon>
        <taxon>Fabales</taxon>
        <taxon>Fabaceae</taxon>
        <taxon>Papilionoideae</taxon>
        <taxon>50 kb inversion clade</taxon>
        <taxon>NPAAA clade</taxon>
        <taxon>Hologalegina</taxon>
        <taxon>IRL clade</taxon>
        <taxon>Trifolieae</taxon>
        <taxon>Medicago</taxon>
    </lineage>
</organism>
<dbReference type="Pfam" id="PF07724">
    <property type="entry name" value="AAA_2"/>
    <property type="match status" value="1"/>
</dbReference>
<reference evidence="3" key="3">
    <citation type="submission" date="2015-04" db="UniProtKB">
        <authorList>
            <consortium name="EnsemblPlants"/>
        </authorList>
    </citation>
    <scope>IDENTIFICATION</scope>
    <source>
        <strain evidence="3">cv. Jemalong A17</strain>
    </source>
</reference>
<dbReference type="SUPFAM" id="SSF52540">
    <property type="entry name" value="P-loop containing nucleoside triphosphate hydrolases"/>
    <property type="match status" value="1"/>
</dbReference>
<reference evidence="2 4" key="1">
    <citation type="journal article" date="2011" name="Nature">
        <title>The Medicago genome provides insight into the evolution of rhizobial symbioses.</title>
        <authorList>
            <person name="Young N.D."/>
            <person name="Debelle F."/>
            <person name="Oldroyd G.E."/>
            <person name="Geurts R."/>
            <person name="Cannon S.B."/>
            <person name="Udvardi M.K."/>
            <person name="Benedito V.A."/>
            <person name="Mayer K.F."/>
            <person name="Gouzy J."/>
            <person name="Schoof H."/>
            <person name="Van de Peer Y."/>
            <person name="Proost S."/>
            <person name="Cook D.R."/>
            <person name="Meyers B.C."/>
            <person name="Spannagl M."/>
            <person name="Cheung F."/>
            <person name="De Mita S."/>
            <person name="Krishnakumar V."/>
            <person name="Gundlach H."/>
            <person name="Zhou S."/>
            <person name="Mudge J."/>
            <person name="Bharti A.K."/>
            <person name="Murray J.D."/>
            <person name="Naoumkina M.A."/>
            <person name="Rosen B."/>
            <person name="Silverstein K.A."/>
            <person name="Tang H."/>
            <person name="Rombauts S."/>
            <person name="Zhao P.X."/>
            <person name="Zhou P."/>
            <person name="Barbe V."/>
            <person name="Bardou P."/>
            <person name="Bechner M."/>
            <person name="Bellec A."/>
            <person name="Berger A."/>
            <person name="Berges H."/>
            <person name="Bidwell S."/>
            <person name="Bisseling T."/>
            <person name="Choisne N."/>
            <person name="Couloux A."/>
            <person name="Denny R."/>
            <person name="Deshpande S."/>
            <person name="Dai X."/>
            <person name="Doyle J.J."/>
            <person name="Dudez A.M."/>
            <person name="Farmer A.D."/>
            <person name="Fouteau S."/>
            <person name="Franken C."/>
            <person name="Gibelin C."/>
            <person name="Gish J."/>
            <person name="Goldstein S."/>
            <person name="Gonzalez A.J."/>
            <person name="Green P.J."/>
            <person name="Hallab A."/>
            <person name="Hartog M."/>
            <person name="Hua A."/>
            <person name="Humphray S.J."/>
            <person name="Jeong D.H."/>
            <person name="Jing Y."/>
            <person name="Jocker A."/>
            <person name="Kenton S.M."/>
            <person name="Kim D.J."/>
            <person name="Klee K."/>
            <person name="Lai H."/>
            <person name="Lang C."/>
            <person name="Lin S."/>
            <person name="Macmil S.L."/>
            <person name="Magdelenat G."/>
            <person name="Matthews L."/>
            <person name="McCorrison J."/>
            <person name="Monaghan E.L."/>
            <person name="Mun J.H."/>
            <person name="Najar F.Z."/>
            <person name="Nicholson C."/>
            <person name="Noirot C."/>
            <person name="O'Bleness M."/>
            <person name="Paule C.R."/>
            <person name="Poulain J."/>
            <person name="Prion F."/>
            <person name="Qin B."/>
            <person name="Qu C."/>
            <person name="Retzel E.F."/>
            <person name="Riddle C."/>
            <person name="Sallet E."/>
            <person name="Samain S."/>
            <person name="Samson N."/>
            <person name="Sanders I."/>
            <person name="Saurat O."/>
            <person name="Scarpelli C."/>
            <person name="Schiex T."/>
            <person name="Segurens B."/>
            <person name="Severin A.J."/>
            <person name="Sherrier D.J."/>
            <person name="Shi R."/>
            <person name="Sims S."/>
            <person name="Singer S.R."/>
            <person name="Sinharoy S."/>
            <person name="Sterck L."/>
            <person name="Viollet A."/>
            <person name="Wang B.B."/>
            <person name="Wang K."/>
            <person name="Wang M."/>
            <person name="Wang X."/>
            <person name="Warfsmann J."/>
            <person name="Weissenbach J."/>
            <person name="White D.D."/>
            <person name="White J.D."/>
            <person name="Wiley G.B."/>
            <person name="Wincker P."/>
            <person name="Xing Y."/>
            <person name="Yang L."/>
            <person name="Yao Z."/>
            <person name="Ying F."/>
            <person name="Zhai J."/>
            <person name="Zhou L."/>
            <person name="Zuber A."/>
            <person name="Denarie J."/>
            <person name="Dixon R.A."/>
            <person name="May G.D."/>
            <person name="Schwartz D.C."/>
            <person name="Rogers J."/>
            <person name="Quetier F."/>
            <person name="Town C.D."/>
            <person name="Roe B.A."/>
        </authorList>
    </citation>
    <scope>NUCLEOTIDE SEQUENCE [LARGE SCALE GENOMIC DNA]</scope>
    <source>
        <strain evidence="2">A17</strain>
        <strain evidence="3 4">cv. Jemalong A17</strain>
    </source>
</reference>
<accession>A0A072USE8</accession>